<dbReference type="PANTHER" id="PTHR30469">
    <property type="entry name" value="MULTIDRUG RESISTANCE PROTEIN MDTA"/>
    <property type="match status" value="1"/>
</dbReference>
<keyword evidence="6" id="KW-1185">Reference proteome</keyword>
<dbReference type="NCBIfam" id="TIGR01730">
    <property type="entry name" value="RND_mfp"/>
    <property type="match status" value="1"/>
</dbReference>
<feature type="region of interest" description="Disordered" evidence="3">
    <location>
        <begin position="387"/>
        <end position="435"/>
    </location>
</feature>
<dbReference type="PANTHER" id="PTHR30469:SF29">
    <property type="entry name" value="BLR2860 PROTEIN"/>
    <property type="match status" value="1"/>
</dbReference>
<evidence type="ECO:0000256" key="1">
    <source>
        <dbReference type="ARBA" id="ARBA00009477"/>
    </source>
</evidence>
<comment type="caution">
    <text evidence="5">The sequence shown here is derived from an EMBL/GenBank/DDBJ whole genome shotgun (WGS) entry which is preliminary data.</text>
</comment>
<evidence type="ECO:0000256" key="3">
    <source>
        <dbReference type="SAM" id="MobiDB-lite"/>
    </source>
</evidence>
<dbReference type="SUPFAM" id="SSF111369">
    <property type="entry name" value="HlyD-like secretion proteins"/>
    <property type="match status" value="1"/>
</dbReference>
<accession>A0A7W6R9K5</accession>
<dbReference type="Gene3D" id="2.40.30.170">
    <property type="match status" value="1"/>
</dbReference>
<dbReference type="InterPro" id="IPR058792">
    <property type="entry name" value="Beta-barrel_RND_2"/>
</dbReference>
<dbReference type="RefSeq" id="WP_184042045.1">
    <property type="nucleotide sequence ID" value="NZ_JACIGK010000001.1"/>
</dbReference>
<evidence type="ECO:0000259" key="4">
    <source>
        <dbReference type="Pfam" id="PF25954"/>
    </source>
</evidence>
<sequence length="435" mass="45296">MKSSYVIAALITLVAVGWVASGMISLDGHPMAAEQDLEPPAAVAADEAGPLVRVRVRHQRAEDRLDALVVLGETRASRQVEVRAETAGRVEAVPVAEGARVTTGDTLARLAMDDRLEQLSRAEAAVARWEDRERGDQSLVSRNVASRRTLMETREALEAARAELAAVRLDIERVDLKAPFDGVLEARLAEVGDSLSSGDPVARVVDLDPLTVVAKVSEADIDRVSLGQAGTATLVTGEAVEGRVAYIARVADGVTRTFAVELDVPNPDGAIPQGMTAELRLPLSTSRAHRISPAVLSLNDQGAIGVKVVDAESRVAFHPVVLAGDDAGGLWVEGLPDPVTLIVVGQEFVRVGQRVETVAVETIAANARALAEVDRAALEAGRAPTDTIDTLDTLGEGDGPTVGVSGAETPVPPGAGDPAAGDEGDDQTGSPGSHP</sequence>
<gene>
    <name evidence="5" type="ORF">GGD89_000004</name>
</gene>
<name>A0A7W6R9K5_9PROT</name>
<keyword evidence="2" id="KW-0175">Coiled coil</keyword>
<feature type="domain" description="CusB-like beta-barrel" evidence="4">
    <location>
        <begin position="212"/>
        <end position="281"/>
    </location>
</feature>
<evidence type="ECO:0000313" key="5">
    <source>
        <dbReference type="EMBL" id="MBB4264398.1"/>
    </source>
</evidence>
<proteinExistence type="inferred from homology"/>
<protein>
    <submittedName>
        <fullName evidence="5">Multidrug efflux system membrane fusion protein</fullName>
    </submittedName>
</protein>
<dbReference type="InterPro" id="IPR006143">
    <property type="entry name" value="RND_pump_MFP"/>
</dbReference>
<organism evidence="5 6">
    <name type="scientific">Roseospira visakhapatnamensis</name>
    <dbReference type="NCBI Taxonomy" id="390880"/>
    <lineage>
        <taxon>Bacteria</taxon>
        <taxon>Pseudomonadati</taxon>
        <taxon>Pseudomonadota</taxon>
        <taxon>Alphaproteobacteria</taxon>
        <taxon>Rhodospirillales</taxon>
        <taxon>Rhodospirillaceae</taxon>
        <taxon>Roseospira</taxon>
    </lineage>
</organism>
<dbReference type="Pfam" id="PF25954">
    <property type="entry name" value="Beta-barrel_RND_2"/>
    <property type="match status" value="1"/>
</dbReference>
<dbReference type="EMBL" id="JACIGK010000001">
    <property type="protein sequence ID" value="MBB4264398.1"/>
    <property type="molecule type" value="Genomic_DNA"/>
</dbReference>
<dbReference type="Gene3D" id="2.40.50.100">
    <property type="match status" value="1"/>
</dbReference>
<feature type="coiled-coil region" evidence="2">
    <location>
        <begin position="112"/>
        <end position="177"/>
    </location>
</feature>
<reference evidence="5 6" key="1">
    <citation type="submission" date="2020-08" db="EMBL/GenBank/DDBJ databases">
        <title>Genome sequencing of Purple Non-Sulfur Bacteria from various extreme environments.</title>
        <authorList>
            <person name="Mayer M."/>
        </authorList>
    </citation>
    <scope>NUCLEOTIDE SEQUENCE [LARGE SCALE GENOMIC DNA]</scope>
    <source>
        <strain evidence="5 6">JA131</strain>
    </source>
</reference>
<evidence type="ECO:0000313" key="6">
    <source>
        <dbReference type="Proteomes" id="UP000554286"/>
    </source>
</evidence>
<dbReference type="AlphaFoldDB" id="A0A7W6R9K5"/>
<dbReference type="GO" id="GO:1990281">
    <property type="term" value="C:efflux pump complex"/>
    <property type="evidence" value="ECO:0007669"/>
    <property type="project" value="TreeGrafter"/>
</dbReference>
<comment type="similarity">
    <text evidence="1">Belongs to the membrane fusion protein (MFP) (TC 8.A.1) family.</text>
</comment>
<dbReference type="Proteomes" id="UP000554286">
    <property type="component" value="Unassembled WGS sequence"/>
</dbReference>
<dbReference type="GO" id="GO:0015562">
    <property type="term" value="F:efflux transmembrane transporter activity"/>
    <property type="evidence" value="ECO:0007669"/>
    <property type="project" value="TreeGrafter"/>
</dbReference>
<evidence type="ECO:0000256" key="2">
    <source>
        <dbReference type="SAM" id="Coils"/>
    </source>
</evidence>